<feature type="domain" description="Major facilitator superfamily (MFS) profile" evidence="7">
    <location>
        <begin position="1"/>
        <end position="208"/>
    </location>
</feature>
<feature type="transmembrane region" description="Helical" evidence="6">
    <location>
        <begin position="237"/>
        <end position="258"/>
    </location>
</feature>
<dbReference type="Pfam" id="PF13347">
    <property type="entry name" value="MFS_2"/>
    <property type="match status" value="1"/>
</dbReference>
<feature type="transmembrane region" description="Helical" evidence="6">
    <location>
        <begin position="123"/>
        <end position="143"/>
    </location>
</feature>
<dbReference type="SUPFAM" id="SSF103473">
    <property type="entry name" value="MFS general substrate transporter"/>
    <property type="match status" value="1"/>
</dbReference>
<dbReference type="PANTHER" id="PTHR23528:SF1">
    <property type="entry name" value="MAJOR FACILITATOR SUPERFAMILY (MFS) PROFILE DOMAIN-CONTAINING PROTEIN"/>
    <property type="match status" value="1"/>
</dbReference>
<keyword evidence="9" id="KW-1185">Reference proteome</keyword>
<feature type="transmembrane region" description="Helical" evidence="6">
    <location>
        <begin position="327"/>
        <end position="353"/>
    </location>
</feature>
<sequence>MHTSAPVTGATTKRNEATPFARLITGLVLGNFGVYMATIVPTLILLTFKFIELTPQNVTANFSLCAGIGAFVSIVANYVGGYISDRTTWSFGRRRSWILIGNIAGALCMVGIGMATAVWSVCLFWSLALTFYYFGIAAVGALVPDQVEETKRGTASGILGIFTPVAIMVGMALMTALNSLPLAMKFNVLGGISVVTAIVACFLIQESKHHAAAGNQSKRKTALFPNPKQYPSFTWGFVTRFLIGMAYSSQTFTAIYVMDKFNVPQDEVTGIVSLVTLIQTVFLALSGVIGGMLSDKFRKQKPFVAGSAIVVAIAIFVLAFAPSLTFVFVGMALLGLGYGAYIAVDIALITRILPNQEDAAKDFGIMNIAGNLPSSIVPTFSSTLVALGGFPLFFGLLAVAGLLSAVAVAPIPEMSPRAEH</sequence>
<name>A0A7W5B147_9BACL</name>
<dbReference type="InterPro" id="IPR020846">
    <property type="entry name" value="MFS_dom"/>
</dbReference>
<keyword evidence="5 6" id="KW-0472">Membrane</keyword>
<keyword evidence="3 6" id="KW-0812">Transmembrane</keyword>
<proteinExistence type="predicted"/>
<reference evidence="8 9" key="1">
    <citation type="submission" date="2020-08" db="EMBL/GenBank/DDBJ databases">
        <title>Genomic Encyclopedia of Type Strains, Phase III (KMG-III): the genomes of soil and plant-associated and newly described type strains.</title>
        <authorList>
            <person name="Whitman W."/>
        </authorList>
    </citation>
    <scope>NUCLEOTIDE SEQUENCE [LARGE SCALE GENOMIC DNA]</scope>
    <source>
        <strain evidence="8 9">CECT 5862</strain>
    </source>
</reference>
<dbReference type="Proteomes" id="UP000570361">
    <property type="component" value="Unassembled WGS sequence"/>
</dbReference>
<feature type="domain" description="Major facilitator superfamily (MFS) profile" evidence="7">
    <location>
        <begin position="232"/>
        <end position="420"/>
    </location>
</feature>
<feature type="transmembrane region" description="Helical" evidence="6">
    <location>
        <begin position="96"/>
        <end position="117"/>
    </location>
</feature>
<dbReference type="InterPro" id="IPR011701">
    <property type="entry name" value="MFS"/>
</dbReference>
<evidence type="ECO:0000256" key="2">
    <source>
        <dbReference type="ARBA" id="ARBA00022448"/>
    </source>
</evidence>
<feature type="transmembrane region" description="Helical" evidence="6">
    <location>
        <begin position="303"/>
        <end position="321"/>
    </location>
</feature>
<feature type="transmembrane region" description="Helical" evidence="6">
    <location>
        <begin position="23"/>
        <end position="48"/>
    </location>
</feature>
<feature type="transmembrane region" description="Helical" evidence="6">
    <location>
        <begin position="365"/>
        <end position="386"/>
    </location>
</feature>
<evidence type="ECO:0000313" key="8">
    <source>
        <dbReference type="EMBL" id="MBB3112473.1"/>
    </source>
</evidence>
<evidence type="ECO:0000256" key="4">
    <source>
        <dbReference type="ARBA" id="ARBA00022989"/>
    </source>
</evidence>
<evidence type="ECO:0000259" key="7">
    <source>
        <dbReference type="PROSITE" id="PS50850"/>
    </source>
</evidence>
<comment type="caution">
    <text evidence="8">The sequence shown here is derived from an EMBL/GenBank/DDBJ whole genome shotgun (WGS) entry which is preliminary data.</text>
</comment>
<dbReference type="GO" id="GO:0005886">
    <property type="term" value="C:plasma membrane"/>
    <property type="evidence" value="ECO:0007669"/>
    <property type="project" value="UniProtKB-SubCell"/>
</dbReference>
<dbReference type="InterPro" id="IPR036259">
    <property type="entry name" value="MFS_trans_sf"/>
</dbReference>
<feature type="transmembrane region" description="Helical" evidence="6">
    <location>
        <begin position="183"/>
        <end position="204"/>
    </location>
</feature>
<keyword evidence="4 6" id="KW-1133">Transmembrane helix</keyword>
<feature type="transmembrane region" description="Helical" evidence="6">
    <location>
        <begin position="155"/>
        <end position="177"/>
    </location>
</feature>
<feature type="transmembrane region" description="Helical" evidence="6">
    <location>
        <begin position="60"/>
        <end position="84"/>
    </location>
</feature>
<evidence type="ECO:0000313" key="9">
    <source>
        <dbReference type="Proteomes" id="UP000570361"/>
    </source>
</evidence>
<dbReference type="PROSITE" id="PS50850">
    <property type="entry name" value="MFS"/>
    <property type="match status" value="2"/>
</dbReference>
<feature type="transmembrane region" description="Helical" evidence="6">
    <location>
        <begin position="270"/>
        <end position="291"/>
    </location>
</feature>
<gene>
    <name evidence="8" type="ORF">FHS18_004574</name>
</gene>
<dbReference type="EMBL" id="JACHXK010000012">
    <property type="protein sequence ID" value="MBB3112473.1"/>
    <property type="molecule type" value="Genomic_DNA"/>
</dbReference>
<organism evidence="8 9">
    <name type="scientific">Paenibacillus phyllosphaerae</name>
    <dbReference type="NCBI Taxonomy" id="274593"/>
    <lineage>
        <taxon>Bacteria</taxon>
        <taxon>Bacillati</taxon>
        <taxon>Bacillota</taxon>
        <taxon>Bacilli</taxon>
        <taxon>Bacillales</taxon>
        <taxon>Paenibacillaceae</taxon>
        <taxon>Paenibacillus</taxon>
    </lineage>
</organism>
<protein>
    <submittedName>
        <fullName evidence="8">MFS family permease</fullName>
    </submittedName>
</protein>
<comment type="subcellular location">
    <subcellularLocation>
        <location evidence="1">Cell membrane</location>
        <topology evidence="1">Multi-pass membrane protein</topology>
    </subcellularLocation>
</comment>
<feature type="transmembrane region" description="Helical" evidence="6">
    <location>
        <begin position="392"/>
        <end position="411"/>
    </location>
</feature>
<evidence type="ECO:0000256" key="5">
    <source>
        <dbReference type="ARBA" id="ARBA00023136"/>
    </source>
</evidence>
<evidence type="ECO:0000256" key="3">
    <source>
        <dbReference type="ARBA" id="ARBA00022692"/>
    </source>
</evidence>
<evidence type="ECO:0000256" key="1">
    <source>
        <dbReference type="ARBA" id="ARBA00004651"/>
    </source>
</evidence>
<dbReference type="AlphaFoldDB" id="A0A7W5B147"/>
<dbReference type="Gene3D" id="1.20.1250.20">
    <property type="entry name" value="MFS general substrate transporter like domains"/>
    <property type="match status" value="2"/>
</dbReference>
<keyword evidence="2" id="KW-0813">Transport</keyword>
<evidence type="ECO:0000256" key="6">
    <source>
        <dbReference type="SAM" id="Phobius"/>
    </source>
</evidence>
<dbReference type="Pfam" id="PF07690">
    <property type="entry name" value="MFS_1"/>
    <property type="match status" value="1"/>
</dbReference>
<dbReference type="GO" id="GO:0022857">
    <property type="term" value="F:transmembrane transporter activity"/>
    <property type="evidence" value="ECO:0007669"/>
    <property type="project" value="InterPro"/>
</dbReference>
<dbReference type="PANTHER" id="PTHR23528">
    <property type="match status" value="1"/>
</dbReference>
<dbReference type="RefSeq" id="WP_183602590.1">
    <property type="nucleotide sequence ID" value="NZ_JACHXK010000012.1"/>
</dbReference>
<accession>A0A7W5B147</accession>